<dbReference type="InterPro" id="IPR035986">
    <property type="entry name" value="PKD_dom_sf"/>
</dbReference>
<evidence type="ECO:0000313" key="8">
    <source>
        <dbReference type="Proteomes" id="UP000184031"/>
    </source>
</evidence>
<evidence type="ECO:0000259" key="4">
    <source>
        <dbReference type="PROSITE" id="PS50093"/>
    </source>
</evidence>
<feature type="domain" description="Cadherin" evidence="5">
    <location>
        <begin position="137"/>
        <end position="238"/>
    </location>
</feature>
<feature type="domain" description="PKD" evidence="4">
    <location>
        <begin position="264"/>
        <end position="296"/>
    </location>
</feature>
<dbReference type="InterPro" id="IPR013783">
    <property type="entry name" value="Ig-like_fold"/>
</dbReference>
<keyword evidence="2" id="KW-1133">Transmembrane helix</keyword>
<dbReference type="Gene3D" id="2.60.40.10">
    <property type="entry name" value="Immunoglobulins"/>
    <property type="match status" value="1"/>
</dbReference>
<comment type="caution">
    <text evidence="7">The sequence shown here is derived from an EMBL/GenBank/DDBJ whole genome shotgun (WGS) entry which is preliminary data.</text>
</comment>
<dbReference type="GO" id="GO:0005509">
    <property type="term" value="F:calcium ion binding"/>
    <property type="evidence" value="ECO:0007669"/>
    <property type="project" value="InterPro"/>
</dbReference>
<dbReference type="PROSITE" id="PS50093">
    <property type="entry name" value="PKD"/>
    <property type="match status" value="1"/>
</dbReference>
<dbReference type="Proteomes" id="UP000198940">
    <property type="component" value="Unassembled WGS sequence"/>
</dbReference>
<keyword evidence="3" id="KW-0732">Signal</keyword>
<keyword evidence="2" id="KW-0472">Membrane</keyword>
<dbReference type="Gene3D" id="2.60.40.60">
    <property type="entry name" value="Cadherins"/>
    <property type="match status" value="2"/>
</dbReference>
<evidence type="ECO:0000256" key="3">
    <source>
        <dbReference type="SAM" id="SignalP"/>
    </source>
</evidence>
<keyword evidence="9" id="KW-1185">Reference proteome</keyword>
<evidence type="ECO:0000313" key="7">
    <source>
        <dbReference type="EMBL" id="SHL58235.1"/>
    </source>
</evidence>
<organism evidence="7 8">
    <name type="scientific">Flagellimonas taeanensis</name>
    <dbReference type="NCBI Taxonomy" id="1005926"/>
    <lineage>
        <taxon>Bacteria</taxon>
        <taxon>Pseudomonadati</taxon>
        <taxon>Bacteroidota</taxon>
        <taxon>Flavobacteriia</taxon>
        <taxon>Flavobacteriales</taxon>
        <taxon>Flavobacteriaceae</taxon>
        <taxon>Flagellimonas</taxon>
    </lineage>
</organism>
<dbReference type="Proteomes" id="UP000184031">
    <property type="component" value="Unassembled WGS sequence"/>
</dbReference>
<dbReference type="InterPro" id="IPR011889">
    <property type="entry name" value="Liste_lipo_26"/>
</dbReference>
<dbReference type="SUPFAM" id="SSF49313">
    <property type="entry name" value="Cadherin-like"/>
    <property type="match status" value="2"/>
</dbReference>
<dbReference type="GO" id="GO:0007156">
    <property type="term" value="P:homophilic cell adhesion via plasma membrane adhesion molecules"/>
    <property type="evidence" value="ECO:0007669"/>
    <property type="project" value="InterPro"/>
</dbReference>
<dbReference type="Pfam" id="PF03382">
    <property type="entry name" value="DUF285"/>
    <property type="match status" value="2"/>
</dbReference>
<dbReference type="EMBL" id="FOKU01000012">
    <property type="protein sequence ID" value="SFC49372.1"/>
    <property type="molecule type" value="Genomic_DNA"/>
</dbReference>
<gene>
    <name evidence="6" type="ORF">SAMN04487891_11261</name>
    <name evidence="7" type="ORF">SAMN05216293_3805</name>
</gene>
<evidence type="ECO:0000313" key="9">
    <source>
        <dbReference type="Proteomes" id="UP000198940"/>
    </source>
</evidence>
<evidence type="ECO:0000313" key="6">
    <source>
        <dbReference type="EMBL" id="SFC49372.1"/>
    </source>
</evidence>
<accession>A0A1M7BT84</accession>
<dbReference type="PANTHER" id="PTHR24026:SF126">
    <property type="entry name" value="PROTOCADHERIN FAT 4"/>
    <property type="match status" value="1"/>
</dbReference>
<feature type="signal peptide" evidence="3">
    <location>
        <begin position="1"/>
        <end position="24"/>
    </location>
</feature>
<evidence type="ECO:0000256" key="2">
    <source>
        <dbReference type="ARBA" id="ARBA00022989"/>
    </source>
</evidence>
<evidence type="ECO:0000259" key="5">
    <source>
        <dbReference type="PROSITE" id="PS50268"/>
    </source>
</evidence>
<dbReference type="InterPro" id="IPR000601">
    <property type="entry name" value="PKD_dom"/>
</dbReference>
<dbReference type="GO" id="GO:0005886">
    <property type="term" value="C:plasma membrane"/>
    <property type="evidence" value="ECO:0007669"/>
    <property type="project" value="UniProtKB-SubCell"/>
</dbReference>
<feature type="domain" description="Cadherin" evidence="5">
    <location>
        <begin position="38"/>
        <end position="138"/>
    </location>
</feature>
<dbReference type="CDD" id="cd11304">
    <property type="entry name" value="Cadherin_repeat"/>
    <property type="match status" value="2"/>
</dbReference>
<name>A0A1M7BT84_9FLAO</name>
<dbReference type="SMART" id="SM00112">
    <property type="entry name" value="CA"/>
    <property type="match status" value="2"/>
</dbReference>
<keyword evidence="1" id="KW-0812">Transmembrane</keyword>
<sequence>MIMKNITKKLGIAILALALLWSCGKDDGPAPVKNSAPVIKAQEFTVSETIPDTQTIGTVVASDTDKDALTFSIKTNDNEFFEITATGALSLAPGKTLDFATKARHSITVEVSDGEDSATATITIKVTQATAQNNAPEIADQGFSVAENIADTEVIGTVAATDADSDALTFDIVANDNDLFEIGTAGELSLAAGKQLDFETATEHSITVQVSDGTATAQATVTITVEDVYESLASDPNAFVTTWKTTVANEEISIGVDANLSYDYTIDWGDGTVEEVATNEAPSHVYEKAGEHTIAILGQFPHILMAANNAMAQKLLSIDQWGNIQWESMNGAFAYCGNMTYKATDTPDLSQVTNLGLMFYDASSFKGSIGDWNTSNVIDMSNMFAGATSFNQDISGWDTSNVTSMSGMFTGATSFNQDISGWNVSKVLNMQSMFNGATSFNQDIGNWTTTSVTNMSYMFANTSSFNQDISGWDTSNVTIFYATFYNATVFNQDISSWDTSSATNMQDMFSETTVFNQDISGWDTSNVTNMSRMFINAIAFNQNIGSWDIGSIIYMGSMLNGCGMSVANFNATIVGWNTFVDQNGGPIDITIGIDGLTFCTDGLTAGNNLEFNHGWTFTGTYSGQLNCN</sequence>
<dbReference type="InterPro" id="IPR015919">
    <property type="entry name" value="Cadherin-like_sf"/>
</dbReference>
<evidence type="ECO:0000256" key="1">
    <source>
        <dbReference type="ARBA" id="ARBA00022692"/>
    </source>
</evidence>
<dbReference type="PROSITE" id="PS50268">
    <property type="entry name" value="CADHERIN_2"/>
    <property type="match status" value="2"/>
</dbReference>
<dbReference type="InterPro" id="IPR002126">
    <property type="entry name" value="Cadherin-like_dom"/>
</dbReference>
<feature type="chain" id="PRO_5009924282" evidence="3">
    <location>
        <begin position="25"/>
        <end position="628"/>
    </location>
</feature>
<dbReference type="NCBIfam" id="TIGR02167">
    <property type="entry name" value="Liste_lipo_26"/>
    <property type="match status" value="7"/>
</dbReference>
<dbReference type="PANTHER" id="PTHR24026">
    <property type="entry name" value="FAT ATYPICAL CADHERIN-RELATED"/>
    <property type="match status" value="1"/>
</dbReference>
<dbReference type="Pfam" id="PF00028">
    <property type="entry name" value="Cadherin"/>
    <property type="match status" value="2"/>
</dbReference>
<dbReference type="STRING" id="1055723.SAMN05216293_3805"/>
<dbReference type="AlphaFoldDB" id="A0A1M7BT84"/>
<dbReference type="EMBL" id="FRAT01000012">
    <property type="protein sequence ID" value="SHL58235.1"/>
    <property type="molecule type" value="Genomic_DNA"/>
</dbReference>
<dbReference type="InterPro" id="IPR005046">
    <property type="entry name" value="DUF285"/>
</dbReference>
<protein>
    <submittedName>
        <fullName evidence="7">Surface protein</fullName>
    </submittedName>
</protein>
<dbReference type="SUPFAM" id="SSF49299">
    <property type="entry name" value="PKD domain"/>
    <property type="match status" value="1"/>
</dbReference>
<proteinExistence type="predicted"/>
<reference evidence="7 8" key="1">
    <citation type="submission" date="2016-11" db="EMBL/GenBank/DDBJ databases">
        <authorList>
            <person name="Varghese N."/>
            <person name="Submissions S."/>
        </authorList>
    </citation>
    <scope>NUCLEOTIDE SEQUENCE [LARGE SCALE GENOMIC DNA]</scope>
    <source>
        <strain evidence="7 8">CGMCC 1.12174</strain>
        <strain evidence="6 9">DSM 26351</strain>
    </source>
</reference>